<dbReference type="InterPro" id="IPR038071">
    <property type="entry name" value="UROD/MetE-like_sf"/>
</dbReference>
<gene>
    <name evidence="2" type="ORF">ACFQQH_16310</name>
</gene>
<keyword evidence="2" id="KW-0808">Transferase</keyword>
<keyword evidence="3" id="KW-1185">Reference proteome</keyword>
<keyword evidence="2" id="KW-0489">Methyltransferase</keyword>
<dbReference type="Pfam" id="PF01717">
    <property type="entry name" value="Meth_synt_2"/>
    <property type="match status" value="1"/>
</dbReference>
<dbReference type="InterPro" id="IPR002629">
    <property type="entry name" value="Met_Synth_C/arc"/>
</dbReference>
<dbReference type="Proteomes" id="UP001596483">
    <property type="component" value="Unassembled WGS sequence"/>
</dbReference>
<dbReference type="PANTHER" id="PTHR43844">
    <property type="entry name" value="METHIONINE SYNTHASE"/>
    <property type="match status" value="1"/>
</dbReference>
<evidence type="ECO:0000259" key="1">
    <source>
        <dbReference type="Pfam" id="PF01717"/>
    </source>
</evidence>
<accession>A0ABW2NPK7</accession>
<dbReference type="GO" id="GO:0003871">
    <property type="term" value="F:5-methyltetrahydropteroyltriglutamate-homocysteine S-methyltransferase activity"/>
    <property type="evidence" value="ECO:0007669"/>
    <property type="project" value="UniProtKB-EC"/>
</dbReference>
<dbReference type="EMBL" id="JBHTCT010000038">
    <property type="protein sequence ID" value="MFC7366696.1"/>
    <property type="molecule type" value="Genomic_DNA"/>
</dbReference>
<dbReference type="Gene3D" id="3.20.20.210">
    <property type="match status" value="1"/>
</dbReference>
<feature type="domain" description="Cobalamin-independent methionine synthase MetE C-terminal/archaeal" evidence="1">
    <location>
        <begin position="19"/>
        <end position="371"/>
    </location>
</feature>
<proteinExistence type="predicted"/>
<protein>
    <submittedName>
        <fullName evidence="2">5-methyltetrahydropteroyltriglutamate--homocysteine S-methyltransferase</fullName>
        <ecNumber evidence="2">2.1.1.14</ecNumber>
    </submittedName>
</protein>
<dbReference type="SUPFAM" id="SSF51726">
    <property type="entry name" value="UROD/MetE-like"/>
    <property type="match status" value="1"/>
</dbReference>
<dbReference type="RefSeq" id="WP_157293525.1">
    <property type="nucleotide sequence ID" value="NZ_JBHTCT010000038.1"/>
</dbReference>
<dbReference type="EC" id="2.1.1.14" evidence="2"/>
<dbReference type="CDD" id="cd03311">
    <property type="entry name" value="CIMS_C_terminal_like"/>
    <property type="match status" value="1"/>
</dbReference>
<sequence>MTTSINEQKKIRAPFRADHVGSFLRPAALKEARTKFQQGEITLDELTRVEDEEIRRLVKAQKANGLRGVTDGEFRRSWWHLDFLAGLDGIEFHETPNGTRKFNGVNVRPVGVKVTGKIGYSGDHPFIGHFKKLKEIAGEDTTVKFTIPSPNLVFGRAALDTDVYEKKEDVFRDVIPAYHALIRDLYSAGCRYLQIDDTAWTSFFTEEERDRLRAEGSDPDQLIHQFADAINGAIADRPDDLLVTMHICRGNFRSTFFTSGSYEDAGKIIFGGLDVDGLFLEFDDERSGGFEPLRHVNRPDLTVVLGLVTSKRPELEDEEAIKARIREASEYLPLEQLALSPQCGFASTEEGNNLTEDEQWAKIRHVVKIAEDVWGKDNN</sequence>
<evidence type="ECO:0000313" key="3">
    <source>
        <dbReference type="Proteomes" id="UP001596483"/>
    </source>
</evidence>
<reference evidence="3" key="1">
    <citation type="journal article" date="2019" name="Int. J. Syst. Evol. Microbiol.">
        <title>The Global Catalogue of Microorganisms (GCM) 10K type strain sequencing project: providing services to taxonomists for standard genome sequencing and annotation.</title>
        <authorList>
            <consortium name="The Broad Institute Genomics Platform"/>
            <consortium name="The Broad Institute Genome Sequencing Center for Infectious Disease"/>
            <person name="Wu L."/>
            <person name="Ma J."/>
        </authorList>
    </citation>
    <scope>NUCLEOTIDE SEQUENCE [LARGE SCALE GENOMIC DNA]</scope>
    <source>
        <strain evidence="3">JCM 4738</strain>
    </source>
</reference>
<organism evidence="2 3">
    <name type="scientific">Bhargavaea changchunensis</name>
    <dbReference type="NCBI Taxonomy" id="2134037"/>
    <lineage>
        <taxon>Bacteria</taxon>
        <taxon>Bacillati</taxon>
        <taxon>Bacillota</taxon>
        <taxon>Bacilli</taxon>
        <taxon>Bacillales</taxon>
        <taxon>Caryophanaceae</taxon>
        <taxon>Bhargavaea</taxon>
    </lineage>
</organism>
<dbReference type="PANTHER" id="PTHR43844:SF1">
    <property type="entry name" value="METHIONINE SYNTHASE"/>
    <property type="match status" value="1"/>
</dbReference>
<dbReference type="NCBIfam" id="NF005085">
    <property type="entry name" value="PRK06520.1"/>
    <property type="match status" value="1"/>
</dbReference>
<comment type="caution">
    <text evidence="2">The sequence shown here is derived from an EMBL/GenBank/DDBJ whole genome shotgun (WGS) entry which is preliminary data.</text>
</comment>
<name>A0ABW2NPK7_9BACL</name>
<dbReference type="GO" id="GO:0032259">
    <property type="term" value="P:methylation"/>
    <property type="evidence" value="ECO:0007669"/>
    <property type="project" value="UniProtKB-KW"/>
</dbReference>
<evidence type="ECO:0000313" key="2">
    <source>
        <dbReference type="EMBL" id="MFC7366696.1"/>
    </source>
</evidence>